<reference evidence="1 2" key="1">
    <citation type="journal article" date="2019" name="Nat. Ecol. Evol.">
        <title>Megaphylogeny resolves global patterns of mushroom evolution.</title>
        <authorList>
            <person name="Varga T."/>
            <person name="Krizsan K."/>
            <person name="Foldi C."/>
            <person name="Dima B."/>
            <person name="Sanchez-Garcia M."/>
            <person name="Sanchez-Ramirez S."/>
            <person name="Szollosi G.J."/>
            <person name="Szarkandi J.G."/>
            <person name="Papp V."/>
            <person name="Albert L."/>
            <person name="Andreopoulos W."/>
            <person name="Angelini C."/>
            <person name="Antonin V."/>
            <person name="Barry K.W."/>
            <person name="Bougher N.L."/>
            <person name="Buchanan P."/>
            <person name="Buyck B."/>
            <person name="Bense V."/>
            <person name="Catcheside P."/>
            <person name="Chovatia M."/>
            <person name="Cooper J."/>
            <person name="Damon W."/>
            <person name="Desjardin D."/>
            <person name="Finy P."/>
            <person name="Geml J."/>
            <person name="Haridas S."/>
            <person name="Hughes K."/>
            <person name="Justo A."/>
            <person name="Karasinski D."/>
            <person name="Kautmanova I."/>
            <person name="Kiss B."/>
            <person name="Kocsube S."/>
            <person name="Kotiranta H."/>
            <person name="LaButti K.M."/>
            <person name="Lechner B.E."/>
            <person name="Liimatainen K."/>
            <person name="Lipzen A."/>
            <person name="Lukacs Z."/>
            <person name="Mihaltcheva S."/>
            <person name="Morgado L.N."/>
            <person name="Niskanen T."/>
            <person name="Noordeloos M.E."/>
            <person name="Ohm R.A."/>
            <person name="Ortiz-Santana B."/>
            <person name="Ovrebo C."/>
            <person name="Racz N."/>
            <person name="Riley R."/>
            <person name="Savchenko A."/>
            <person name="Shiryaev A."/>
            <person name="Soop K."/>
            <person name="Spirin V."/>
            <person name="Szebenyi C."/>
            <person name="Tomsovsky M."/>
            <person name="Tulloss R.E."/>
            <person name="Uehling J."/>
            <person name="Grigoriev I.V."/>
            <person name="Vagvolgyi C."/>
            <person name="Papp T."/>
            <person name="Martin F.M."/>
            <person name="Miettinen O."/>
            <person name="Hibbett D.S."/>
            <person name="Nagy L.G."/>
        </authorList>
    </citation>
    <scope>NUCLEOTIDE SEQUENCE [LARGE SCALE GENOMIC DNA]</scope>
    <source>
        <strain evidence="1 2">NL-1719</strain>
    </source>
</reference>
<evidence type="ECO:0000313" key="2">
    <source>
        <dbReference type="Proteomes" id="UP000308600"/>
    </source>
</evidence>
<name>A0ACD3AY85_9AGAR</name>
<protein>
    <submittedName>
        <fullName evidence="1">Alcohol oxidase</fullName>
    </submittedName>
</protein>
<keyword evidence="2" id="KW-1185">Reference proteome</keyword>
<evidence type="ECO:0000313" key="1">
    <source>
        <dbReference type="EMBL" id="TFK70321.1"/>
    </source>
</evidence>
<accession>A0ACD3AY85</accession>
<dbReference type="Proteomes" id="UP000308600">
    <property type="component" value="Unassembled WGS sequence"/>
</dbReference>
<gene>
    <name evidence="1" type="ORF">BDN72DRAFT_870385</name>
</gene>
<organism evidence="1 2">
    <name type="scientific">Pluteus cervinus</name>
    <dbReference type="NCBI Taxonomy" id="181527"/>
    <lineage>
        <taxon>Eukaryota</taxon>
        <taxon>Fungi</taxon>
        <taxon>Dikarya</taxon>
        <taxon>Basidiomycota</taxon>
        <taxon>Agaricomycotina</taxon>
        <taxon>Agaricomycetes</taxon>
        <taxon>Agaricomycetidae</taxon>
        <taxon>Agaricales</taxon>
        <taxon>Pluteineae</taxon>
        <taxon>Pluteaceae</taxon>
        <taxon>Pluteus</taxon>
    </lineage>
</organism>
<dbReference type="EMBL" id="ML208315">
    <property type="protein sequence ID" value="TFK70321.1"/>
    <property type="molecule type" value="Genomic_DNA"/>
</dbReference>
<proteinExistence type="predicted"/>
<sequence>MGLILPHTFLGRNKLAYQTDLAQVGRRVGDKKGGDFDKYDVIIIGGGTAGCVLASRLSEDPQTKVLMIEAGASGRSVLLSRIPIGFPLLFKTKHVFRFFTEPQQFAANRTKFWPRGKLLGGCSSINAQMAHYGAPGDFDEWAKITNDLSWSWAEFNKYFRKFETYKADPKYPQVNSSKKGSKGPMRIGYFSYFSRGSETFLKACTKIGINARHDFNTVTGTRGVGRVMTYIDERRQRVSAETAYLTRDVMARPNLTILINSTVTQVLFEKSEDGLRATGVEFTRAEGGARYQAQARKDVVLAAGAIHSPQILMLSGVGPAEELKKHNIDVLCDLAGVGSNLTDHPVVDIYFKDKLNNSIKFLNPRSVGEAIKALGSAVQYFVTKRGAMTSNGGEAAAFIRTDDPKLFPREQYPNQLENSTSAADSPDIEILTTPFAYKDHGSWMFPMHTFSLHTTLLRPLSRGTVRLKSSSPWDHPVIDPRYLTAPEDVEKLLRGVKLIFQIARQEPLASVLDHSNTDAVLDHDQHNKSDDELKIVRDRLETLYHPASTCRMAPLHDGGVVDSTLRVQGVHGLRVCDASIFTTMVSGHTTGAVLATAEKLADIMRLELKEEEKRLTVS</sequence>